<evidence type="ECO:0000313" key="2">
    <source>
        <dbReference type="Proteomes" id="UP000308600"/>
    </source>
</evidence>
<feature type="non-terminal residue" evidence="1">
    <location>
        <position position="164"/>
    </location>
</feature>
<reference evidence="1 2" key="1">
    <citation type="journal article" date="2019" name="Nat. Ecol. Evol.">
        <title>Megaphylogeny resolves global patterns of mushroom evolution.</title>
        <authorList>
            <person name="Varga T."/>
            <person name="Krizsan K."/>
            <person name="Foldi C."/>
            <person name="Dima B."/>
            <person name="Sanchez-Garcia M."/>
            <person name="Sanchez-Ramirez S."/>
            <person name="Szollosi G.J."/>
            <person name="Szarkandi J.G."/>
            <person name="Papp V."/>
            <person name="Albert L."/>
            <person name="Andreopoulos W."/>
            <person name="Angelini C."/>
            <person name="Antonin V."/>
            <person name="Barry K.W."/>
            <person name="Bougher N.L."/>
            <person name="Buchanan P."/>
            <person name="Buyck B."/>
            <person name="Bense V."/>
            <person name="Catcheside P."/>
            <person name="Chovatia M."/>
            <person name="Cooper J."/>
            <person name="Damon W."/>
            <person name="Desjardin D."/>
            <person name="Finy P."/>
            <person name="Geml J."/>
            <person name="Haridas S."/>
            <person name="Hughes K."/>
            <person name="Justo A."/>
            <person name="Karasinski D."/>
            <person name="Kautmanova I."/>
            <person name="Kiss B."/>
            <person name="Kocsube S."/>
            <person name="Kotiranta H."/>
            <person name="LaButti K.M."/>
            <person name="Lechner B.E."/>
            <person name="Liimatainen K."/>
            <person name="Lipzen A."/>
            <person name="Lukacs Z."/>
            <person name="Mihaltcheva S."/>
            <person name="Morgado L.N."/>
            <person name="Niskanen T."/>
            <person name="Noordeloos M.E."/>
            <person name="Ohm R.A."/>
            <person name="Ortiz-Santana B."/>
            <person name="Ovrebo C."/>
            <person name="Racz N."/>
            <person name="Riley R."/>
            <person name="Savchenko A."/>
            <person name="Shiryaev A."/>
            <person name="Soop K."/>
            <person name="Spirin V."/>
            <person name="Szebenyi C."/>
            <person name="Tomsovsky M."/>
            <person name="Tulloss R.E."/>
            <person name="Uehling J."/>
            <person name="Grigoriev I.V."/>
            <person name="Vagvolgyi C."/>
            <person name="Papp T."/>
            <person name="Martin F.M."/>
            <person name="Miettinen O."/>
            <person name="Hibbett D.S."/>
            <person name="Nagy L.G."/>
        </authorList>
    </citation>
    <scope>NUCLEOTIDE SEQUENCE [LARGE SCALE GENOMIC DNA]</scope>
    <source>
        <strain evidence="1 2">NL-1719</strain>
    </source>
</reference>
<name>A0ACD3AZC8_9AGAR</name>
<gene>
    <name evidence="1" type="ORF">BDN72DRAFT_838143</name>
</gene>
<protein>
    <submittedName>
        <fullName evidence="1">Uncharacterized protein</fullName>
    </submittedName>
</protein>
<proteinExistence type="predicted"/>
<dbReference type="EMBL" id="ML208303">
    <property type="protein sequence ID" value="TFK71049.1"/>
    <property type="molecule type" value="Genomic_DNA"/>
</dbReference>
<accession>A0ACD3AZC8</accession>
<organism evidence="1 2">
    <name type="scientific">Pluteus cervinus</name>
    <dbReference type="NCBI Taxonomy" id="181527"/>
    <lineage>
        <taxon>Eukaryota</taxon>
        <taxon>Fungi</taxon>
        <taxon>Dikarya</taxon>
        <taxon>Basidiomycota</taxon>
        <taxon>Agaricomycotina</taxon>
        <taxon>Agaricomycetes</taxon>
        <taxon>Agaricomycetidae</taxon>
        <taxon>Agaricales</taxon>
        <taxon>Pluteineae</taxon>
        <taxon>Pluteaceae</taxon>
        <taxon>Pluteus</taxon>
    </lineage>
</organism>
<evidence type="ECO:0000313" key="1">
    <source>
        <dbReference type="EMBL" id="TFK71049.1"/>
    </source>
</evidence>
<feature type="non-terminal residue" evidence="1">
    <location>
        <position position="1"/>
    </location>
</feature>
<keyword evidence="2" id="KW-1185">Reference proteome</keyword>
<sequence length="164" mass="18661">TDSEVEVVDLTLESDSSSMPPQPEIKDETSESPLHRQSSPITIFDEGPEQVPFENNQLEVARTQTPRTETSSTGRETLVVIDANVDELLTFLSTCEPPLIHLHSHLVAYGYDMKNLEILAKREVMFIRKSIDGVRELASMKKDLTVRPIDWDHLEYHVCMLRRG</sequence>
<dbReference type="Proteomes" id="UP000308600">
    <property type="component" value="Unassembled WGS sequence"/>
</dbReference>